<proteinExistence type="predicted"/>
<keyword evidence="1" id="KW-0472">Membrane</keyword>
<evidence type="ECO:0000313" key="2">
    <source>
        <dbReference type="EMBL" id="MFB5763728.1"/>
    </source>
</evidence>
<organism evidence="2 3">
    <name type="scientific">Paenibacillus medicaginis</name>
    <dbReference type="NCBI Taxonomy" id="1470560"/>
    <lineage>
        <taxon>Bacteria</taxon>
        <taxon>Bacillati</taxon>
        <taxon>Bacillota</taxon>
        <taxon>Bacilli</taxon>
        <taxon>Bacillales</taxon>
        <taxon>Paenibacillaceae</taxon>
        <taxon>Paenibacillus</taxon>
    </lineage>
</organism>
<reference evidence="2 3" key="1">
    <citation type="submission" date="2024-09" db="EMBL/GenBank/DDBJ databases">
        <title>Paenibacillus zeirhizospherea sp. nov., isolated from surface of the maize (Zea mays) roots in a horticulture field, Hungary.</title>
        <authorList>
            <person name="Marton D."/>
            <person name="Farkas M."/>
            <person name="Bedics A."/>
            <person name="Toth E."/>
            <person name="Tancsics A."/>
            <person name="Boka K."/>
            <person name="Marati G."/>
            <person name="Kriszt B."/>
            <person name="Cserhati M."/>
        </authorList>
    </citation>
    <scope>NUCLEOTIDE SEQUENCE [LARGE SCALE GENOMIC DNA]</scope>
    <source>
        <strain evidence="2 3">JCM 18446</strain>
    </source>
</reference>
<evidence type="ECO:0000313" key="3">
    <source>
        <dbReference type="Proteomes" id="UP001580430"/>
    </source>
</evidence>
<dbReference type="RefSeq" id="WP_375522733.1">
    <property type="nucleotide sequence ID" value="NZ_JBHIRY010000043.1"/>
</dbReference>
<comment type="caution">
    <text evidence="2">The sequence shown here is derived from an EMBL/GenBank/DDBJ whole genome shotgun (WGS) entry which is preliminary data.</text>
</comment>
<evidence type="ECO:0000256" key="1">
    <source>
        <dbReference type="SAM" id="Phobius"/>
    </source>
</evidence>
<keyword evidence="1" id="KW-0812">Transmembrane</keyword>
<gene>
    <name evidence="2" type="ORF">ACE5LO_25465</name>
</gene>
<dbReference type="Proteomes" id="UP001580430">
    <property type="component" value="Unassembled WGS sequence"/>
</dbReference>
<accession>A0ABV5C882</accession>
<protein>
    <recommendedName>
        <fullName evidence="4">Peptidylprolyl isomerase</fullName>
    </recommendedName>
</protein>
<name>A0ABV5C882_9BACL</name>
<feature type="transmembrane region" description="Helical" evidence="1">
    <location>
        <begin position="12"/>
        <end position="33"/>
    </location>
</feature>
<sequence length="351" mass="40019">MRKQTANKRNRRVVVISVLLALCVLSLTAFLYIPKADQIASIGPYGITAPELSFHMKRLQAQVQNEFQTKYGITLGKNDWEKEFDGRKPLRELQEKALAEIQRDKTIFILAKEEHLVNYVDYSDFLIAMEKENQNRKAAAASGEIVYGLMNFSAEPYYSHVLSSLKTGLKTALSDSESDPLYLERGEVEAYFQANKTDWAVKGTSYKLTKLTIPVAQEKKVAVQAEVNQLIANKVGFAEIRSKFSDVQASEKVLTEESVSYQNTFDYELLMKLKDLATGEMTSPMETRQGLTVYRLDDILFDEQKALNEYRYQITQQLLEEKLDEYTDSYRKSMPVKVDEKKLSSVTITGS</sequence>
<keyword evidence="1" id="KW-1133">Transmembrane helix</keyword>
<dbReference type="EMBL" id="JBHIRY010000043">
    <property type="protein sequence ID" value="MFB5763728.1"/>
    <property type="molecule type" value="Genomic_DNA"/>
</dbReference>
<evidence type="ECO:0008006" key="4">
    <source>
        <dbReference type="Google" id="ProtNLM"/>
    </source>
</evidence>
<keyword evidence="3" id="KW-1185">Reference proteome</keyword>